<evidence type="ECO:0000256" key="4">
    <source>
        <dbReference type="ARBA" id="ARBA00022723"/>
    </source>
</evidence>
<reference evidence="11 12" key="2">
    <citation type="submission" date="2020-07" db="EMBL/GenBank/DDBJ databases">
        <title>Genome assembly of wild tea tree DASZ reveals pedigree and selection history of tea varieties.</title>
        <authorList>
            <person name="Zhang W."/>
        </authorList>
    </citation>
    <scope>NUCLEOTIDE SEQUENCE [LARGE SCALE GENOMIC DNA]</scope>
    <source>
        <strain evidence="12">cv. G240</strain>
        <tissue evidence="11">Leaf</tissue>
    </source>
</reference>
<evidence type="ECO:0000313" key="12">
    <source>
        <dbReference type="Proteomes" id="UP000593564"/>
    </source>
</evidence>
<keyword evidence="5 8" id="KW-0863">Zinc-finger</keyword>
<dbReference type="EMBL" id="JACBKZ010000010">
    <property type="protein sequence ID" value="KAF5940853.1"/>
    <property type="molecule type" value="Genomic_DNA"/>
</dbReference>
<evidence type="ECO:0000259" key="10">
    <source>
        <dbReference type="PROSITE" id="PS50089"/>
    </source>
</evidence>
<proteinExistence type="predicted"/>
<dbReference type="PANTHER" id="PTHR15710">
    <property type="entry name" value="E3 UBIQUITIN-PROTEIN LIGASE PRAJA"/>
    <property type="match status" value="1"/>
</dbReference>
<feature type="region of interest" description="Disordered" evidence="9">
    <location>
        <begin position="43"/>
        <end position="84"/>
    </location>
</feature>
<evidence type="ECO:0000256" key="3">
    <source>
        <dbReference type="ARBA" id="ARBA00022679"/>
    </source>
</evidence>
<dbReference type="InterPro" id="IPR001841">
    <property type="entry name" value="Znf_RING"/>
</dbReference>
<keyword evidence="7" id="KW-0862">Zinc</keyword>
<sequence length="360" mass="39656">MASFGSSYWCYTCSRFFRIQAPDMILCPDCGGGFVEEIDAHRRSNRHHISPSSSGSHVNTSPAPEHSRTRRSRRNSGDPSPFNPVIVLRGEMGSSYELYYDDGSGSGLRPLPESMSEFLMGSGFDRLLDQLAHLEINGIGRFDNPPASKAAIESLPIIKIGERQLVADLHCAVCKEPFEVESETREMPCKHIYHSDCILPWLSIRNSCPVCRHELPVETEDFLGSNDEDSVGLTIWRLPGGGHAVGRFTGGRQAAERELPVVFTEMDSGFNVGDSAPRRVAWATRGSSRARGERSGVSRAFRSFFSLFRRIVESVLESGSIFSVPHVDQRAYRGLDGSVGQFVCFSGGGDAGWMVAVGWQ</sequence>
<keyword evidence="6" id="KW-0833">Ubl conjugation pathway</keyword>
<dbReference type="GO" id="GO:0005737">
    <property type="term" value="C:cytoplasm"/>
    <property type="evidence" value="ECO:0007669"/>
    <property type="project" value="TreeGrafter"/>
</dbReference>
<comment type="caution">
    <text evidence="11">The sequence shown here is derived from an EMBL/GenBank/DDBJ whole genome shotgun (WGS) entry which is preliminary data.</text>
</comment>
<dbReference type="GO" id="GO:0008270">
    <property type="term" value="F:zinc ion binding"/>
    <property type="evidence" value="ECO:0007669"/>
    <property type="project" value="UniProtKB-KW"/>
</dbReference>
<dbReference type="AlphaFoldDB" id="A0A7J7GJ76"/>
<dbReference type="InterPro" id="IPR013083">
    <property type="entry name" value="Znf_RING/FYVE/PHD"/>
</dbReference>
<dbReference type="Pfam" id="PF13639">
    <property type="entry name" value="zf-RING_2"/>
    <property type="match status" value="1"/>
</dbReference>
<dbReference type="PANTHER" id="PTHR15710:SF217">
    <property type="entry name" value="E3 UBIQUITIN-PROTEIN LIGASE RDUF2"/>
    <property type="match status" value="1"/>
</dbReference>
<dbReference type="CDD" id="cd16667">
    <property type="entry name" value="RING-H2_RNF126-like"/>
    <property type="match status" value="1"/>
</dbReference>
<dbReference type="SMART" id="SM00184">
    <property type="entry name" value="RING"/>
    <property type="match status" value="1"/>
</dbReference>
<comment type="catalytic activity">
    <reaction evidence="1">
        <text>S-ubiquitinyl-[E2 ubiquitin-conjugating enzyme]-L-cysteine + [acceptor protein]-L-lysine = [E2 ubiquitin-conjugating enzyme]-L-cysteine + N(6)-ubiquitinyl-[acceptor protein]-L-lysine.</text>
        <dbReference type="EC" id="2.3.2.27"/>
    </reaction>
</comment>
<name>A0A7J7GJ76_CAMSI</name>
<dbReference type="GO" id="GO:0016567">
    <property type="term" value="P:protein ubiquitination"/>
    <property type="evidence" value="ECO:0007669"/>
    <property type="project" value="TreeGrafter"/>
</dbReference>
<dbReference type="Pfam" id="PF14369">
    <property type="entry name" value="Zn_ribbon_19"/>
    <property type="match status" value="1"/>
</dbReference>
<keyword evidence="3" id="KW-0808">Transferase</keyword>
<reference evidence="12" key="1">
    <citation type="journal article" date="2020" name="Nat. Commun.">
        <title>Genome assembly of wild tea tree DASZ reveals pedigree and selection history of tea varieties.</title>
        <authorList>
            <person name="Zhang W."/>
            <person name="Zhang Y."/>
            <person name="Qiu H."/>
            <person name="Guo Y."/>
            <person name="Wan H."/>
            <person name="Zhang X."/>
            <person name="Scossa F."/>
            <person name="Alseekh S."/>
            <person name="Zhang Q."/>
            <person name="Wang P."/>
            <person name="Xu L."/>
            <person name="Schmidt M.H."/>
            <person name="Jia X."/>
            <person name="Li D."/>
            <person name="Zhu A."/>
            <person name="Guo F."/>
            <person name="Chen W."/>
            <person name="Ni D."/>
            <person name="Usadel B."/>
            <person name="Fernie A.R."/>
            <person name="Wen W."/>
        </authorList>
    </citation>
    <scope>NUCLEOTIDE SEQUENCE [LARGE SCALE GENOMIC DNA]</scope>
    <source>
        <strain evidence="12">cv. G240</strain>
    </source>
</reference>
<keyword evidence="12" id="KW-1185">Reference proteome</keyword>
<evidence type="ECO:0000256" key="2">
    <source>
        <dbReference type="ARBA" id="ARBA00012483"/>
    </source>
</evidence>
<evidence type="ECO:0000256" key="5">
    <source>
        <dbReference type="ARBA" id="ARBA00022771"/>
    </source>
</evidence>
<evidence type="ECO:0000256" key="6">
    <source>
        <dbReference type="ARBA" id="ARBA00022786"/>
    </source>
</evidence>
<dbReference type="EC" id="2.3.2.27" evidence="2"/>
<evidence type="ECO:0000256" key="7">
    <source>
        <dbReference type="ARBA" id="ARBA00022833"/>
    </source>
</evidence>
<evidence type="ECO:0000256" key="9">
    <source>
        <dbReference type="SAM" id="MobiDB-lite"/>
    </source>
</evidence>
<dbReference type="Gene3D" id="3.30.40.10">
    <property type="entry name" value="Zinc/RING finger domain, C3HC4 (zinc finger)"/>
    <property type="match status" value="1"/>
</dbReference>
<dbReference type="InterPro" id="IPR010543">
    <property type="entry name" value="DUF1117"/>
</dbReference>
<protein>
    <recommendedName>
        <fullName evidence="2">RING-type E3 ubiquitin transferase</fullName>
        <ecNumber evidence="2">2.3.2.27</ecNumber>
    </recommendedName>
</protein>
<dbReference type="GO" id="GO:0061630">
    <property type="term" value="F:ubiquitin protein ligase activity"/>
    <property type="evidence" value="ECO:0007669"/>
    <property type="project" value="UniProtKB-EC"/>
</dbReference>
<dbReference type="PROSITE" id="PS50089">
    <property type="entry name" value="ZF_RING_2"/>
    <property type="match status" value="1"/>
</dbReference>
<dbReference type="Proteomes" id="UP000593564">
    <property type="component" value="Unassembled WGS sequence"/>
</dbReference>
<dbReference type="Pfam" id="PF06547">
    <property type="entry name" value="DUF1117"/>
    <property type="match status" value="1"/>
</dbReference>
<evidence type="ECO:0000256" key="8">
    <source>
        <dbReference type="PROSITE-ProRule" id="PRU00175"/>
    </source>
</evidence>
<evidence type="ECO:0000256" key="1">
    <source>
        <dbReference type="ARBA" id="ARBA00000900"/>
    </source>
</evidence>
<feature type="compositionally biased region" description="Polar residues" evidence="9">
    <location>
        <begin position="50"/>
        <end position="62"/>
    </location>
</feature>
<keyword evidence="4" id="KW-0479">Metal-binding</keyword>
<organism evidence="11 12">
    <name type="scientific">Camellia sinensis</name>
    <name type="common">Tea plant</name>
    <name type="synonym">Thea sinensis</name>
    <dbReference type="NCBI Taxonomy" id="4442"/>
    <lineage>
        <taxon>Eukaryota</taxon>
        <taxon>Viridiplantae</taxon>
        <taxon>Streptophyta</taxon>
        <taxon>Embryophyta</taxon>
        <taxon>Tracheophyta</taxon>
        <taxon>Spermatophyta</taxon>
        <taxon>Magnoliopsida</taxon>
        <taxon>eudicotyledons</taxon>
        <taxon>Gunneridae</taxon>
        <taxon>Pentapetalae</taxon>
        <taxon>asterids</taxon>
        <taxon>Ericales</taxon>
        <taxon>Theaceae</taxon>
        <taxon>Camellia</taxon>
    </lineage>
</organism>
<accession>A0A7J7GJ76</accession>
<gene>
    <name evidence="11" type="ORF">HYC85_022020</name>
</gene>
<dbReference type="InterPro" id="IPR039525">
    <property type="entry name" value="RNF126-like_zinc-ribbon"/>
</dbReference>
<dbReference type="FunFam" id="3.30.40.10:FF:000022">
    <property type="entry name" value="E3 ubiquitin-protein ligase RING1-like"/>
    <property type="match status" value="1"/>
</dbReference>
<evidence type="ECO:0000313" key="11">
    <source>
        <dbReference type="EMBL" id="KAF5940853.1"/>
    </source>
</evidence>
<dbReference type="SUPFAM" id="SSF57850">
    <property type="entry name" value="RING/U-box"/>
    <property type="match status" value="1"/>
</dbReference>
<feature type="domain" description="RING-type" evidence="10">
    <location>
        <begin position="171"/>
        <end position="212"/>
    </location>
</feature>